<feature type="chain" id="PRO_5026974685" evidence="5">
    <location>
        <begin position="23"/>
        <end position="681"/>
    </location>
</feature>
<dbReference type="GO" id="GO:0016787">
    <property type="term" value="F:hydrolase activity"/>
    <property type="evidence" value="ECO:0007669"/>
    <property type="project" value="UniProtKB-UniRule"/>
</dbReference>
<dbReference type="InterPro" id="IPR050301">
    <property type="entry name" value="NTE"/>
</dbReference>
<dbReference type="Gene3D" id="3.40.1090.10">
    <property type="entry name" value="Cytosolic phospholipase A2 catalytic domain"/>
    <property type="match status" value="2"/>
</dbReference>
<evidence type="ECO:0000256" key="4">
    <source>
        <dbReference type="PROSITE-ProRule" id="PRU01161"/>
    </source>
</evidence>
<dbReference type="PROSITE" id="PS51635">
    <property type="entry name" value="PNPLA"/>
    <property type="match status" value="1"/>
</dbReference>
<dbReference type="AlphaFoldDB" id="A0A6N3FXZ5"/>
<gene>
    <name evidence="7" type="primary">rssA_1</name>
    <name evidence="7" type="ORF">PCLFYP37_00277</name>
</gene>
<protein>
    <submittedName>
        <fullName evidence="7">NTE family protein RssA</fullName>
    </submittedName>
</protein>
<feature type="active site" description="Proton acceptor" evidence="4">
    <location>
        <position position="206"/>
    </location>
</feature>
<dbReference type="InterPro" id="IPR043864">
    <property type="entry name" value="Omp85-like_dom"/>
</dbReference>
<keyword evidence="1 4" id="KW-0378">Hydrolase</keyword>
<feature type="signal peptide" evidence="5">
    <location>
        <begin position="1"/>
        <end position="22"/>
    </location>
</feature>
<feature type="short sequence motif" description="GXSXG" evidence="4">
    <location>
        <begin position="59"/>
        <end position="63"/>
    </location>
</feature>
<feature type="short sequence motif" description="DGA/G" evidence="4">
    <location>
        <begin position="206"/>
        <end position="208"/>
    </location>
</feature>
<keyword evidence="3 4" id="KW-0443">Lipid metabolism</keyword>
<sequence length="681" mass="76465">MTKIARLLLFLCTLSVFHISMARPRVAVVLSGGGAKGTAHIGALKVIEEAGVPIDMIVGTSMGSIIGGLYAIGYTTEQLDSIFMAQDWNTLLSDKAYRNALNLQTREQNSQYILSVPFFEKPQDLISGGVIKGRNIGRMLWQLTEGYHDSIDFQKMPIPFACISQDLVTGEEIVFRNGVLPIAIRASMSIPGAFAPISMNGKLLIDGGIINNYPVDVARQMGADIVIGVDVQDPMKNAEELQNNIFAQLNQLIDLQRKDRWEQNIALSDVYIKVDVKGYNTASFNTTAIDSLMERGAQAARSQIDTLRAIGSRFSPDDSIVSRPTPPFFYMHRPGNIEARYAGSLKILIGDAPRNSINLGLRFDNEELAALLFNGQMQLGKKRNHHINLTLRLGKQTYGDAHYNLNLGREWNLTTGYRYTYNDFNIYEKGERTYGISFNHHFGEVGFTKSWKNVRLKLGGIYQLYNYGSLLYRFEDSSPTDITKESYLKFGTQYAVNTLDDIYFPTKGAEFDMEYYYAIPLNGNKAFHTAGIHWNAAFSFNSRFTLMPRIEGRYLTTENTVAEMNTLGGQERGKYFSQQIPFYGINHFEMSHRSLVVAGIEARQRIGGKHYVSGVFNIAATSDDWMHFFKNSFNDNDLLGYHIFGGAVKYDLRTFIGPIGITICFSDRAKTAGYIRAGFNF</sequence>
<dbReference type="Pfam" id="PF19143">
    <property type="entry name" value="Omp85_2"/>
    <property type="match status" value="1"/>
</dbReference>
<evidence type="ECO:0000259" key="6">
    <source>
        <dbReference type="PROSITE" id="PS51635"/>
    </source>
</evidence>
<feature type="domain" description="PNPLA" evidence="6">
    <location>
        <begin position="28"/>
        <end position="219"/>
    </location>
</feature>
<dbReference type="GO" id="GO:0016042">
    <property type="term" value="P:lipid catabolic process"/>
    <property type="evidence" value="ECO:0007669"/>
    <property type="project" value="UniProtKB-UniRule"/>
</dbReference>
<evidence type="ECO:0000313" key="7">
    <source>
        <dbReference type="EMBL" id="VYU56861.1"/>
    </source>
</evidence>
<evidence type="ECO:0000256" key="2">
    <source>
        <dbReference type="ARBA" id="ARBA00022963"/>
    </source>
</evidence>
<dbReference type="EMBL" id="CACRUT010000023">
    <property type="protein sequence ID" value="VYU56861.1"/>
    <property type="molecule type" value="Genomic_DNA"/>
</dbReference>
<evidence type="ECO:0000256" key="5">
    <source>
        <dbReference type="SAM" id="SignalP"/>
    </source>
</evidence>
<dbReference type="Gene3D" id="2.40.160.50">
    <property type="entry name" value="membrane protein fhac: a member of the omp85/tpsb transporter family"/>
    <property type="match status" value="1"/>
</dbReference>
<keyword evidence="2 4" id="KW-0442">Lipid degradation</keyword>
<reference evidence="7" key="1">
    <citation type="submission" date="2019-11" db="EMBL/GenBank/DDBJ databases">
        <authorList>
            <person name="Feng L."/>
        </authorList>
    </citation>
    <scope>NUCLEOTIDE SEQUENCE</scope>
    <source>
        <strain evidence="7">PclaraLFYP37</strain>
    </source>
</reference>
<evidence type="ECO:0000256" key="3">
    <source>
        <dbReference type="ARBA" id="ARBA00023098"/>
    </source>
</evidence>
<organism evidence="7">
    <name type="scientific">Paraprevotella clara</name>
    <dbReference type="NCBI Taxonomy" id="454154"/>
    <lineage>
        <taxon>Bacteria</taxon>
        <taxon>Pseudomonadati</taxon>
        <taxon>Bacteroidota</taxon>
        <taxon>Bacteroidia</taxon>
        <taxon>Bacteroidales</taxon>
        <taxon>Prevotellaceae</taxon>
        <taxon>Paraprevotella</taxon>
    </lineage>
</organism>
<dbReference type="PANTHER" id="PTHR14226">
    <property type="entry name" value="NEUROPATHY TARGET ESTERASE/SWISS CHEESE D.MELANOGASTER"/>
    <property type="match status" value="1"/>
</dbReference>
<dbReference type="InterPro" id="IPR002641">
    <property type="entry name" value="PNPLA_dom"/>
</dbReference>
<dbReference type="SUPFAM" id="SSF52151">
    <property type="entry name" value="FabD/lysophospholipase-like"/>
    <property type="match status" value="1"/>
</dbReference>
<name>A0A6N3FXZ5_9BACT</name>
<keyword evidence="5" id="KW-0732">Signal</keyword>
<feature type="active site" description="Nucleophile" evidence="4">
    <location>
        <position position="61"/>
    </location>
</feature>
<dbReference type="InterPro" id="IPR016035">
    <property type="entry name" value="Acyl_Trfase/lysoPLipase"/>
</dbReference>
<dbReference type="RefSeq" id="WP_287546882.1">
    <property type="nucleotide sequence ID" value="NZ_CACRUT010000023.1"/>
</dbReference>
<accession>A0A6N3FXZ5</accession>
<evidence type="ECO:0000256" key="1">
    <source>
        <dbReference type="ARBA" id="ARBA00022801"/>
    </source>
</evidence>
<feature type="short sequence motif" description="GXGXXG" evidence="4">
    <location>
        <begin position="32"/>
        <end position="37"/>
    </location>
</feature>
<proteinExistence type="predicted"/>
<dbReference type="PANTHER" id="PTHR14226:SF76">
    <property type="entry name" value="NTE FAMILY PROTEIN RSSA"/>
    <property type="match status" value="1"/>
</dbReference>
<dbReference type="CDD" id="cd07205">
    <property type="entry name" value="Pat_PNPLA6_PNPLA7_NTE1_like"/>
    <property type="match status" value="1"/>
</dbReference>
<dbReference type="Pfam" id="PF01734">
    <property type="entry name" value="Patatin"/>
    <property type="match status" value="1"/>
</dbReference>